<dbReference type="PRINTS" id="PR00368">
    <property type="entry name" value="FADPNR"/>
</dbReference>
<comment type="cofactor">
    <cofactor evidence="1">
        <name>FAD</name>
        <dbReference type="ChEBI" id="CHEBI:57692"/>
    </cofactor>
</comment>
<evidence type="ECO:0000256" key="1">
    <source>
        <dbReference type="ARBA" id="ARBA00001974"/>
    </source>
</evidence>
<dbReference type="PANTHER" id="PTHR43014">
    <property type="entry name" value="MERCURIC REDUCTASE"/>
    <property type="match status" value="1"/>
</dbReference>
<keyword evidence="8 9" id="KW-0676">Redox-active center</keyword>
<dbReference type="PROSITE" id="PS00076">
    <property type="entry name" value="PYRIDINE_REDOX_1"/>
    <property type="match status" value="1"/>
</dbReference>
<evidence type="ECO:0000313" key="13">
    <source>
        <dbReference type="Proteomes" id="UP001202281"/>
    </source>
</evidence>
<evidence type="ECO:0000256" key="3">
    <source>
        <dbReference type="ARBA" id="ARBA00022630"/>
    </source>
</evidence>
<dbReference type="SUPFAM" id="SSF51905">
    <property type="entry name" value="FAD/NAD(P)-binding domain"/>
    <property type="match status" value="1"/>
</dbReference>
<feature type="domain" description="FAD/NAD(P)-binding" evidence="11">
    <location>
        <begin position="5"/>
        <end position="318"/>
    </location>
</feature>
<dbReference type="Proteomes" id="UP001202281">
    <property type="component" value="Unassembled WGS sequence"/>
</dbReference>
<keyword evidence="3 9" id="KW-0285">Flavoprotein</keyword>
<sequence length="471" mass="49562">MAERYDLCIIGAGSGGLSLAAGAAQMGAKVALIERGEMGGDCLNTGCVPSKALLAAGHAAQVFRSSAAFGIAPAEPQVDFAAVMAHVKGVIAAIAPNDSQERFEGFGVDVIRAPARFTGPSAVSAGDRTITAKRFVVATGSTAAIPPVPGLGEVDYLTNETLFELEQRPDHLMIIGAGPIGCEMAQAFRRLGSAVTLLDRGPILPNEDPDAAAVVREALEAEGIDIIENAGISGVHKDANGRITVMLAGQSQTLHVTGDKLLVAAGRRPNLDLGLDAAGIEHTPKGIKVDRRLRTSNRRVYAIGDCREGPQFTHAAGYESGVIVQNALLRLPAKVNYAALPRVVYTDPELAQVGLSRAEAERTLPGVAVHDWPFHENDRAQAERRTEGFARIVTSKGRIVGATFVGKNAGELLHPWTLAIGQKRKLRAMTGAIVAYPTLSEVGKRAASSAFTAALFGPSMQRAVRWLGRLP</sequence>
<feature type="domain" description="Pyridine nucleotide-disulphide oxidoreductase dimerisation" evidence="10">
    <location>
        <begin position="341"/>
        <end position="446"/>
    </location>
</feature>
<comment type="caution">
    <text evidence="12">The sequence shown here is derived from an EMBL/GenBank/DDBJ whole genome shotgun (WGS) entry which is preliminary data.</text>
</comment>
<organism evidence="12 13">
    <name type="scientific">Novosphingobium beihaiensis</name>
    <dbReference type="NCBI Taxonomy" id="2930389"/>
    <lineage>
        <taxon>Bacteria</taxon>
        <taxon>Pseudomonadati</taxon>
        <taxon>Pseudomonadota</taxon>
        <taxon>Alphaproteobacteria</taxon>
        <taxon>Sphingomonadales</taxon>
        <taxon>Sphingomonadaceae</taxon>
        <taxon>Novosphingobium</taxon>
    </lineage>
</organism>
<dbReference type="Gene3D" id="3.30.390.30">
    <property type="match status" value="1"/>
</dbReference>
<dbReference type="InterPro" id="IPR023753">
    <property type="entry name" value="FAD/NAD-binding_dom"/>
</dbReference>
<dbReference type="Gene3D" id="3.50.50.60">
    <property type="entry name" value="FAD/NAD(P)-binding domain"/>
    <property type="match status" value="2"/>
</dbReference>
<dbReference type="Pfam" id="PF02852">
    <property type="entry name" value="Pyr_redox_dim"/>
    <property type="match status" value="1"/>
</dbReference>
<evidence type="ECO:0000259" key="11">
    <source>
        <dbReference type="Pfam" id="PF07992"/>
    </source>
</evidence>
<reference evidence="12 13" key="1">
    <citation type="submission" date="2022-04" db="EMBL/GenBank/DDBJ databases">
        <title>Identification of a novel bacterium isolated from mangrove sediments.</title>
        <authorList>
            <person name="Pan X."/>
        </authorList>
    </citation>
    <scope>NUCLEOTIDE SEQUENCE [LARGE SCALE GENOMIC DNA]</scope>
    <source>
        <strain evidence="12 13">B2638</strain>
    </source>
</reference>
<dbReference type="PANTHER" id="PTHR43014:SF2">
    <property type="entry name" value="MERCURIC REDUCTASE"/>
    <property type="match status" value="1"/>
</dbReference>
<dbReference type="PIRSF" id="PIRSF000350">
    <property type="entry name" value="Mercury_reductase_MerA"/>
    <property type="match status" value="1"/>
</dbReference>
<evidence type="ECO:0000256" key="2">
    <source>
        <dbReference type="ARBA" id="ARBA00007532"/>
    </source>
</evidence>
<keyword evidence="7" id="KW-1015">Disulfide bond</keyword>
<dbReference type="Pfam" id="PF07992">
    <property type="entry name" value="Pyr_redox_2"/>
    <property type="match status" value="1"/>
</dbReference>
<evidence type="ECO:0000256" key="4">
    <source>
        <dbReference type="ARBA" id="ARBA00022827"/>
    </source>
</evidence>
<keyword evidence="6 9" id="KW-0560">Oxidoreductase</keyword>
<accession>A0ABT0BLI2</accession>
<keyword evidence="13" id="KW-1185">Reference proteome</keyword>
<evidence type="ECO:0000313" key="12">
    <source>
        <dbReference type="EMBL" id="MCJ2185813.1"/>
    </source>
</evidence>
<dbReference type="RefSeq" id="WP_243917825.1">
    <property type="nucleotide sequence ID" value="NZ_JALHLG010000003.1"/>
</dbReference>
<dbReference type="InterPro" id="IPR004099">
    <property type="entry name" value="Pyr_nucl-diS_OxRdtase_dimer"/>
</dbReference>
<gene>
    <name evidence="12" type="ORF">MTR66_03175</name>
</gene>
<dbReference type="InterPro" id="IPR036188">
    <property type="entry name" value="FAD/NAD-bd_sf"/>
</dbReference>
<proteinExistence type="inferred from homology"/>
<keyword evidence="5" id="KW-0521">NADP</keyword>
<name>A0ABT0BLI2_9SPHN</name>
<dbReference type="SUPFAM" id="SSF55424">
    <property type="entry name" value="FAD/NAD-linked reductases, dimerisation (C-terminal) domain"/>
    <property type="match status" value="1"/>
</dbReference>
<dbReference type="InterPro" id="IPR016156">
    <property type="entry name" value="FAD/NAD-linked_Rdtase_dimer_sf"/>
</dbReference>
<dbReference type="InterPro" id="IPR012999">
    <property type="entry name" value="Pyr_OxRdtase_I_AS"/>
</dbReference>
<keyword evidence="4 9" id="KW-0274">FAD</keyword>
<comment type="similarity">
    <text evidence="2 9">Belongs to the class-I pyridine nucleotide-disulfide oxidoreductase family.</text>
</comment>
<evidence type="ECO:0000256" key="5">
    <source>
        <dbReference type="ARBA" id="ARBA00022857"/>
    </source>
</evidence>
<evidence type="ECO:0000256" key="8">
    <source>
        <dbReference type="ARBA" id="ARBA00023284"/>
    </source>
</evidence>
<dbReference type="PRINTS" id="PR00411">
    <property type="entry name" value="PNDRDTASEI"/>
</dbReference>
<evidence type="ECO:0000256" key="9">
    <source>
        <dbReference type="RuleBase" id="RU003691"/>
    </source>
</evidence>
<dbReference type="InterPro" id="IPR001100">
    <property type="entry name" value="Pyr_nuc-diS_OxRdtase"/>
</dbReference>
<evidence type="ECO:0000256" key="6">
    <source>
        <dbReference type="ARBA" id="ARBA00023002"/>
    </source>
</evidence>
<dbReference type="EMBL" id="JALHLG010000003">
    <property type="protein sequence ID" value="MCJ2185813.1"/>
    <property type="molecule type" value="Genomic_DNA"/>
</dbReference>
<evidence type="ECO:0000256" key="7">
    <source>
        <dbReference type="ARBA" id="ARBA00023157"/>
    </source>
</evidence>
<protein>
    <submittedName>
        <fullName evidence="12">FAD-dependent oxidoreductase</fullName>
    </submittedName>
</protein>
<evidence type="ECO:0000259" key="10">
    <source>
        <dbReference type="Pfam" id="PF02852"/>
    </source>
</evidence>